<dbReference type="EMBL" id="JAHLQT010021643">
    <property type="protein sequence ID" value="KAG7167531.1"/>
    <property type="molecule type" value="Genomic_DNA"/>
</dbReference>
<dbReference type="GO" id="GO:0005794">
    <property type="term" value="C:Golgi apparatus"/>
    <property type="evidence" value="ECO:0007669"/>
    <property type="project" value="TreeGrafter"/>
</dbReference>
<gene>
    <name evidence="2" type="ORF">Hamer_G012999</name>
</gene>
<evidence type="ECO:0000313" key="3">
    <source>
        <dbReference type="Proteomes" id="UP000747542"/>
    </source>
</evidence>
<dbReference type="Gene3D" id="3.40.50.150">
    <property type="entry name" value="Vaccinia Virus protein VP39"/>
    <property type="match status" value="1"/>
</dbReference>
<name>A0A8J5K3M6_HOMAM</name>
<sequence>LYVQLFVRHVEDSRQQEKGLYQSNVVLNLLVVVIAAVLITRYVITNFSTLFPWALHPCSQQCIDVYFKGPPKVTDPALLSMVKESYLTPPPANPDTTPFDIDEHVWNRLVDWNAPGVFVEVGVVDGEFMSQTLMLEKNYSWTGLLIEPDPRSFRILQERRRNAWTSPVCIHYSHPESKKYWLRDLEEELPDHFLQLLMARSKLADETLTGDEERGIYISVPCMPLSTLLLAANITSIDLLASATGVDKDEKRIKDVINSKTFDVKMLLLHFPTGRLFDDPYPYIPGYIIDMEHSTLLVKLYIRRSHCKLISNAQCKKMHHYDIKEACHKYLCFNFLTVWSYS</sequence>
<feature type="transmembrane region" description="Helical" evidence="1">
    <location>
        <begin position="25"/>
        <end position="44"/>
    </location>
</feature>
<evidence type="ECO:0000313" key="2">
    <source>
        <dbReference type="EMBL" id="KAG7167531.1"/>
    </source>
</evidence>
<dbReference type="Proteomes" id="UP000747542">
    <property type="component" value="Unassembled WGS sequence"/>
</dbReference>
<dbReference type="GO" id="GO:0006888">
    <property type="term" value="P:endoplasmic reticulum to Golgi vesicle-mediated transport"/>
    <property type="evidence" value="ECO:0007669"/>
    <property type="project" value="TreeGrafter"/>
</dbReference>
<dbReference type="GO" id="GO:0016197">
    <property type="term" value="P:endosomal transport"/>
    <property type="evidence" value="ECO:0007669"/>
    <property type="project" value="TreeGrafter"/>
</dbReference>
<dbReference type="PANTHER" id="PTHR34009">
    <property type="entry name" value="PROTEIN STAR"/>
    <property type="match status" value="1"/>
</dbReference>
<comment type="caution">
    <text evidence="2">The sequence shown here is derived from an EMBL/GenBank/DDBJ whole genome shotgun (WGS) entry which is preliminary data.</text>
</comment>
<dbReference type="AlphaFoldDB" id="A0A8J5K3M6"/>
<dbReference type="InterPro" id="IPR053202">
    <property type="entry name" value="EGF_Rcpt_Signaling_Reg"/>
</dbReference>
<keyword evidence="1" id="KW-1133">Transmembrane helix</keyword>
<keyword evidence="1" id="KW-0812">Transmembrane</keyword>
<dbReference type="PANTHER" id="PTHR34009:SF2">
    <property type="entry name" value="PROTEIN STAR"/>
    <property type="match status" value="1"/>
</dbReference>
<reference evidence="2" key="1">
    <citation type="journal article" date="2021" name="Sci. Adv.">
        <title>The American lobster genome reveals insights on longevity, neural, and immune adaptations.</title>
        <authorList>
            <person name="Polinski J.M."/>
            <person name="Zimin A.V."/>
            <person name="Clark K.F."/>
            <person name="Kohn A.B."/>
            <person name="Sadowski N."/>
            <person name="Timp W."/>
            <person name="Ptitsyn A."/>
            <person name="Khanna P."/>
            <person name="Romanova D.Y."/>
            <person name="Williams P."/>
            <person name="Greenwood S.J."/>
            <person name="Moroz L.L."/>
            <person name="Walt D.R."/>
            <person name="Bodnar A.G."/>
        </authorList>
    </citation>
    <scope>NUCLEOTIDE SEQUENCE</scope>
    <source>
        <strain evidence="2">GMGI-L3</strain>
    </source>
</reference>
<feature type="non-terminal residue" evidence="2">
    <location>
        <position position="1"/>
    </location>
</feature>
<protein>
    <submittedName>
        <fullName evidence="2">Uncharacterized protein</fullName>
    </submittedName>
</protein>
<dbReference type="GO" id="GO:0005789">
    <property type="term" value="C:endoplasmic reticulum membrane"/>
    <property type="evidence" value="ECO:0007669"/>
    <property type="project" value="TreeGrafter"/>
</dbReference>
<keyword evidence="1" id="KW-0472">Membrane</keyword>
<proteinExistence type="predicted"/>
<dbReference type="InterPro" id="IPR029063">
    <property type="entry name" value="SAM-dependent_MTases_sf"/>
</dbReference>
<dbReference type="GO" id="GO:0031902">
    <property type="term" value="C:late endosome membrane"/>
    <property type="evidence" value="ECO:0007669"/>
    <property type="project" value="TreeGrafter"/>
</dbReference>
<accession>A0A8J5K3M6</accession>
<dbReference type="GO" id="GO:0005886">
    <property type="term" value="C:plasma membrane"/>
    <property type="evidence" value="ECO:0007669"/>
    <property type="project" value="TreeGrafter"/>
</dbReference>
<organism evidence="2 3">
    <name type="scientific">Homarus americanus</name>
    <name type="common">American lobster</name>
    <dbReference type="NCBI Taxonomy" id="6706"/>
    <lineage>
        <taxon>Eukaryota</taxon>
        <taxon>Metazoa</taxon>
        <taxon>Ecdysozoa</taxon>
        <taxon>Arthropoda</taxon>
        <taxon>Crustacea</taxon>
        <taxon>Multicrustacea</taxon>
        <taxon>Malacostraca</taxon>
        <taxon>Eumalacostraca</taxon>
        <taxon>Eucarida</taxon>
        <taxon>Decapoda</taxon>
        <taxon>Pleocyemata</taxon>
        <taxon>Astacidea</taxon>
        <taxon>Nephropoidea</taxon>
        <taxon>Nephropidae</taxon>
        <taxon>Homarus</taxon>
    </lineage>
</organism>
<keyword evidence="3" id="KW-1185">Reference proteome</keyword>
<evidence type="ECO:0000256" key="1">
    <source>
        <dbReference type="SAM" id="Phobius"/>
    </source>
</evidence>